<accession>A0A0J7ZME8</accession>
<comment type="caution">
    <text evidence="1">The sequence shown here is derived from an EMBL/GenBank/DDBJ whole genome shotgun (WGS) entry which is preliminary data.</text>
</comment>
<dbReference type="EMBL" id="LFNT01000003">
    <property type="protein sequence ID" value="KMS76557.1"/>
    <property type="molecule type" value="Genomic_DNA"/>
</dbReference>
<evidence type="ECO:0000313" key="2">
    <source>
        <dbReference type="Proteomes" id="UP000037432"/>
    </source>
</evidence>
<evidence type="ECO:0000313" key="1">
    <source>
        <dbReference type="EMBL" id="KMS76557.1"/>
    </source>
</evidence>
<dbReference type="AlphaFoldDB" id="A0A0J7ZME8"/>
<protein>
    <submittedName>
        <fullName evidence="1">Uncharacterized protein</fullName>
    </submittedName>
</protein>
<organism evidence="1 2">
    <name type="scientific">Streptomyces viridochromogenes</name>
    <dbReference type="NCBI Taxonomy" id="1938"/>
    <lineage>
        <taxon>Bacteria</taxon>
        <taxon>Bacillati</taxon>
        <taxon>Actinomycetota</taxon>
        <taxon>Actinomycetes</taxon>
        <taxon>Kitasatosporales</taxon>
        <taxon>Streptomycetaceae</taxon>
        <taxon>Streptomyces</taxon>
    </lineage>
</organism>
<reference evidence="1 2" key="1">
    <citation type="submission" date="2015-06" db="EMBL/GenBank/DDBJ databases">
        <authorList>
            <person name="Ju K.-S."/>
            <person name="Doroghazi J.R."/>
            <person name="Metcalf W.W."/>
        </authorList>
    </citation>
    <scope>NUCLEOTIDE SEQUENCE [LARGE SCALE GENOMIC DNA]</scope>
    <source>
        <strain evidence="1 2">NRRL 3414</strain>
    </source>
</reference>
<gene>
    <name evidence="1" type="ORF">ACM01_05105</name>
</gene>
<proteinExistence type="predicted"/>
<dbReference type="PATRIC" id="fig|1938.3.peg.4944"/>
<dbReference type="Proteomes" id="UP000037432">
    <property type="component" value="Unassembled WGS sequence"/>
</dbReference>
<sequence length="81" mass="8832">MPLPLTGNSGDLDEEGNLCAWSGLFRQCGDQVARFGHPVVPLWGDGRRSFASGPGMYRAPPWYGLVALYRPGVLVGLVRSW</sequence>
<name>A0A0J7ZME8_STRVR</name>